<keyword evidence="3" id="KW-0690">Ribosome biogenesis</keyword>
<keyword evidence="4" id="KW-0698">rRNA processing</keyword>
<evidence type="ECO:0000313" key="8">
    <source>
        <dbReference type="EMBL" id="CAH1099294.1"/>
    </source>
</evidence>
<dbReference type="Proteomes" id="UP001153636">
    <property type="component" value="Chromosome 1"/>
</dbReference>
<evidence type="ECO:0000256" key="1">
    <source>
        <dbReference type="ARBA" id="ARBA00004604"/>
    </source>
</evidence>
<dbReference type="EMBL" id="OV651813">
    <property type="protein sequence ID" value="CAH1099294.1"/>
    <property type="molecule type" value="Genomic_DNA"/>
</dbReference>
<feature type="region of interest" description="Disordered" evidence="7">
    <location>
        <begin position="349"/>
        <end position="391"/>
    </location>
</feature>
<dbReference type="Pfam" id="PF04147">
    <property type="entry name" value="Nop14"/>
    <property type="match status" value="1"/>
</dbReference>
<sequence>MAKTKNKKGALSDRYHIKNEPKKLNSFEVHVNKEKLKVIGKKQKNDRGLPGISRARAIQKRKSTLLEEYKVQNKNNVFLDRRIGEKINMDSESKAIARFTALKMKSHSKRSIFNLADDTILTHKGQTLSEIEKFDDPKSDDDFSDDENQSGKLDTNFVGEAHFGGGILKNTGKEGAMTHKDLINQLIFESKKRKAEKQKAKEATLELTEKLDLDWKDLIPLVTKDGKNEEIRKPKVDDYDKIMRELKFEKRGTVSDRLKTEEEIAKEEMESLEILEQERIKRMNKQDTEDTSKLKHRSADDLDDDFIYDYDNDDEENMLSYNKEGEPNLQIQANVNGTVVKSTVNALAEEVQDEEENQETYKDVSSEEELETDSEDNLSDLKISDNESEEENCNIIEEIPVENDTPIRTPKQASLKIETVNNNKESSEKEIEHVEIPFTFKLPDTYKGLLNILEKYDGHQHLVIERMIKCNHPSLSEQNKDKLGLLFAYLLQYLNDLFSDDLQKDDLKKHFNIFQLLVPQIYSLAQLNNQNAHNSMLEVIKEKYEDYKKKHKTHPGLEVLIFFKLVSVLFPTSDFRHQVVTPCYTFMEMILTKCRVNNRKEISYGLFISSLILEYTALSKRYLPAVINYLSGLLHMMIPKIGVKLLKIPPPFKPTSTLLVLLNNYSLESFNSLKLNFADFSEEEITSEYQVRALYSVIKILQQFLEHYIILPSHVEIFEKATYFLEKIPLNNYPREVQNNANCLVEELRKSKIERRLQYLVLEASKPKALRLYEPKIQVVYDGKSHKSQSKEKAHINKLLHKVKREKKGALREIRRDNAFLGRFKIGKQLQSDKERKEKVKRIYSEAAMQQSELNEIDRKKKRKN</sequence>
<evidence type="ECO:0000256" key="7">
    <source>
        <dbReference type="SAM" id="MobiDB-lite"/>
    </source>
</evidence>
<dbReference type="PANTHER" id="PTHR23183:SF0">
    <property type="entry name" value="NUCLEOLAR PROTEIN 14"/>
    <property type="match status" value="1"/>
</dbReference>
<evidence type="ECO:0000256" key="3">
    <source>
        <dbReference type="ARBA" id="ARBA00022517"/>
    </source>
</evidence>
<dbReference type="GO" id="GO:0030692">
    <property type="term" value="C:Noc4p-Nop14p complex"/>
    <property type="evidence" value="ECO:0007669"/>
    <property type="project" value="TreeGrafter"/>
</dbReference>
<evidence type="ECO:0000256" key="2">
    <source>
        <dbReference type="ARBA" id="ARBA00007466"/>
    </source>
</evidence>
<evidence type="ECO:0000256" key="5">
    <source>
        <dbReference type="ARBA" id="ARBA00023242"/>
    </source>
</evidence>
<dbReference type="PANTHER" id="PTHR23183">
    <property type="entry name" value="NOP14"/>
    <property type="match status" value="1"/>
</dbReference>
<name>A0A9P0CHI6_9CUCU</name>
<proteinExistence type="inferred from homology"/>
<evidence type="ECO:0000256" key="4">
    <source>
        <dbReference type="ARBA" id="ARBA00022552"/>
    </source>
</evidence>
<reference evidence="8" key="1">
    <citation type="submission" date="2022-01" db="EMBL/GenBank/DDBJ databases">
        <authorList>
            <person name="King R."/>
        </authorList>
    </citation>
    <scope>NUCLEOTIDE SEQUENCE</scope>
</reference>
<keyword evidence="9" id="KW-1185">Reference proteome</keyword>
<accession>A0A9P0CHI6</accession>
<evidence type="ECO:0008006" key="10">
    <source>
        <dbReference type="Google" id="ProtNLM"/>
    </source>
</evidence>
<dbReference type="InterPro" id="IPR007276">
    <property type="entry name" value="Nop14"/>
</dbReference>
<dbReference type="OrthoDB" id="441771at2759"/>
<evidence type="ECO:0000313" key="9">
    <source>
        <dbReference type="Proteomes" id="UP001153636"/>
    </source>
</evidence>
<dbReference type="AlphaFoldDB" id="A0A9P0CHI6"/>
<organism evidence="8 9">
    <name type="scientific">Psylliodes chrysocephalus</name>
    <dbReference type="NCBI Taxonomy" id="3402493"/>
    <lineage>
        <taxon>Eukaryota</taxon>
        <taxon>Metazoa</taxon>
        <taxon>Ecdysozoa</taxon>
        <taxon>Arthropoda</taxon>
        <taxon>Hexapoda</taxon>
        <taxon>Insecta</taxon>
        <taxon>Pterygota</taxon>
        <taxon>Neoptera</taxon>
        <taxon>Endopterygota</taxon>
        <taxon>Coleoptera</taxon>
        <taxon>Polyphaga</taxon>
        <taxon>Cucujiformia</taxon>
        <taxon>Chrysomeloidea</taxon>
        <taxon>Chrysomelidae</taxon>
        <taxon>Galerucinae</taxon>
        <taxon>Alticini</taxon>
        <taxon>Psylliodes</taxon>
    </lineage>
</organism>
<feature type="compositionally biased region" description="Acidic residues" evidence="7">
    <location>
        <begin position="366"/>
        <end position="378"/>
    </location>
</feature>
<gene>
    <name evidence="8" type="ORF">PSYICH_LOCUS1254</name>
</gene>
<evidence type="ECO:0000256" key="6">
    <source>
        <dbReference type="ARBA" id="ARBA00024695"/>
    </source>
</evidence>
<protein>
    <recommendedName>
        <fullName evidence="10">Nucleolar protein 14</fullName>
    </recommendedName>
</protein>
<keyword evidence="5" id="KW-0539">Nucleus</keyword>
<dbReference type="GO" id="GO:0030490">
    <property type="term" value="P:maturation of SSU-rRNA"/>
    <property type="evidence" value="ECO:0007669"/>
    <property type="project" value="TreeGrafter"/>
</dbReference>
<comment type="similarity">
    <text evidence="2">Belongs to the NOP14 family.</text>
</comment>
<comment type="subcellular location">
    <subcellularLocation>
        <location evidence="1">Nucleus</location>
        <location evidence="1">Nucleolus</location>
    </subcellularLocation>
</comment>
<dbReference type="GO" id="GO:0032040">
    <property type="term" value="C:small-subunit processome"/>
    <property type="evidence" value="ECO:0007669"/>
    <property type="project" value="InterPro"/>
</dbReference>
<comment type="function">
    <text evidence="6">Involved in nucleolar processing of pre-18S ribosomal RNA. Has a role in the nuclear export of 40S pre-ribosomal subunit to the cytoplasm.</text>
</comment>